<comment type="function">
    <text evidence="6">Required for exosome-dependent processing of pre-rRNA and small nucleolar RNA (snRNA) precursors. Involved in processing of 35S pre-rRNA at the A0, A1 and A2 sites.</text>
</comment>
<dbReference type="AlphaFoldDB" id="A0AAD6XZ23"/>
<protein>
    <recommendedName>
        <fullName evidence="6">Exosome complex protein</fullName>
    </recommendedName>
</protein>
<keyword evidence="3 6" id="KW-0698">rRNA processing</keyword>
<dbReference type="GO" id="GO:0003677">
    <property type="term" value="F:DNA binding"/>
    <property type="evidence" value="ECO:0007669"/>
    <property type="project" value="TreeGrafter"/>
</dbReference>
<dbReference type="InterPro" id="IPR007146">
    <property type="entry name" value="Sas10/Utp3/C1D"/>
</dbReference>
<evidence type="ECO:0000256" key="1">
    <source>
        <dbReference type="ARBA" id="ARBA00004123"/>
    </source>
</evidence>
<keyword evidence="4 6" id="KW-0694">RNA-binding</keyword>
<reference evidence="8" key="1">
    <citation type="submission" date="2023-03" db="EMBL/GenBank/DDBJ databases">
        <title>Massive genome expansion in bonnet fungi (Mycena s.s.) driven by repeated elements and novel gene families across ecological guilds.</title>
        <authorList>
            <consortium name="Lawrence Berkeley National Laboratory"/>
            <person name="Harder C.B."/>
            <person name="Miyauchi S."/>
            <person name="Viragh M."/>
            <person name="Kuo A."/>
            <person name="Thoen E."/>
            <person name="Andreopoulos B."/>
            <person name="Lu D."/>
            <person name="Skrede I."/>
            <person name="Drula E."/>
            <person name="Henrissat B."/>
            <person name="Morin E."/>
            <person name="Kohler A."/>
            <person name="Barry K."/>
            <person name="LaButti K."/>
            <person name="Morin E."/>
            <person name="Salamov A."/>
            <person name="Lipzen A."/>
            <person name="Mereny Z."/>
            <person name="Hegedus B."/>
            <person name="Baldrian P."/>
            <person name="Stursova M."/>
            <person name="Weitz H."/>
            <person name="Taylor A."/>
            <person name="Grigoriev I.V."/>
            <person name="Nagy L.G."/>
            <person name="Martin F."/>
            <person name="Kauserud H."/>
        </authorList>
    </citation>
    <scope>NUCLEOTIDE SEQUENCE</scope>
    <source>
        <strain evidence="8">CBHHK173m</strain>
    </source>
</reference>
<dbReference type="Proteomes" id="UP001222325">
    <property type="component" value="Unassembled WGS sequence"/>
</dbReference>
<comment type="subcellular location">
    <subcellularLocation>
        <location evidence="1 6">Nucleus</location>
    </subcellularLocation>
</comment>
<dbReference type="EMBL" id="JARJCN010000002">
    <property type="protein sequence ID" value="KAJ7103022.1"/>
    <property type="molecule type" value="Genomic_DNA"/>
</dbReference>
<dbReference type="PANTHER" id="PTHR15341:SF3">
    <property type="entry name" value="NUCLEAR NUCLEIC ACID-BINDING PROTEIN C1D"/>
    <property type="match status" value="1"/>
</dbReference>
<feature type="compositionally biased region" description="Basic residues" evidence="7">
    <location>
        <begin position="240"/>
        <end position="251"/>
    </location>
</feature>
<comment type="similarity">
    <text evidence="2 6">Belongs to the C1D family.</text>
</comment>
<feature type="region of interest" description="Disordered" evidence="7">
    <location>
        <begin position="155"/>
        <end position="269"/>
    </location>
</feature>
<evidence type="ECO:0000313" key="9">
    <source>
        <dbReference type="Proteomes" id="UP001222325"/>
    </source>
</evidence>
<dbReference type="PANTHER" id="PTHR15341">
    <property type="entry name" value="SUN-COR STEROID HORMONE RECEPTOR CO-REPRESSOR"/>
    <property type="match status" value="1"/>
</dbReference>
<evidence type="ECO:0000256" key="6">
    <source>
        <dbReference type="RuleBase" id="RU368003"/>
    </source>
</evidence>
<dbReference type="GO" id="GO:0010468">
    <property type="term" value="P:regulation of gene expression"/>
    <property type="evidence" value="ECO:0007669"/>
    <property type="project" value="TreeGrafter"/>
</dbReference>
<accession>A0AAD6XZ23</accession>
<dbReference type="Pfam" id="PF04000">
    <property type="entry name" value="Sas10_Utp3"/>
    <property type="match status" value="1"/>
</dbReference>
<gene>
    <name evidence="8" type="ORF">B0H15DRAFT_810630</name>
</gene>
<proteinExistence type="inferred from homology"/>
<name>A0AAD6XZ23_9AGAR</name>
<evidence type="ECO:0000256" key="3">
    <source>
        <dbReference type="ARBA" id="ARBA00022552"/>
    </source>
</evidence>
<evidence type="ECO:0000256" key="5">
    <source>
        <dbReference type="ARBA" id="ARBA00023242"/>
    </source>
</evidence>
<feature type="compositionally biased region" description="Acidic residues" evidence="7">
    <location>
        <begin position="165"/>
        <end position="179"/>
    </location>
</feature>
<evidence type="ECO:0000256" key="2">
    <source>
        <dbReference type="ARBA" id="ARBA00009154"/>
    </source>
</evidence>
<evidence type="ECO:0000256" key="7">
    <source>
        <dbReference type="SAM" id="MobiDB-lite"/>
    </source>
</evidence>
<organism evidence="8 9">
    <name type="scientific">Mycena belliarum</name>
    <dbReference type="NCBI Taxonomy" id="1033014"/>
    <lineage>
        <taxon>Eukaryota</taxon>
        <taxon>Fungi</taxon>
        <taxon>Dikarya</taxon>
        <taxon>Basidiomycota</taxon>
        <taxon>Agaricomycotina</taxon>
        <taxon>Agaricomycetes</taxon>
        <taxon>Agaricomycetidae</taxon>
        <taxon>Agaricales</taxon>
        <taxon>Marasmiineae</taxon>
        <taxon>Mycenaceae</taxon>
        <taxon>Mycena</taxon>
    </lineage>
</organism>
<dbReference type="GO" id="GO:0000178">
    <property type="term" value="C:exosome (RNase complex)"/>
    <property type="evidence" value="ECO:0007669"/>
    <property type="project" value="TreeGrafter"/>
</dbReference>
<sequence length="269" mass="28961">MTTETTKLKAKLDSLTASLSGLESTLAPLFAQTLPETTVALTAIEQAKLQTLLPYLVYDLVFIYLKSKGIDPKTHPVVGELSRVRKYFDKISSAENPETPRAPLDKAAAARFIKHAITQSKIGEASADADADAAAPSTFVPSKVTSKMAERAEYEAAMRARGDESSEEDELEIIGDAEEPAPPPPAQGKGKGKAMAVVEEPETVSAGSKRRRPVIDPFAGFGDDEPPSSQPDEVEDADKKKKRKKEKKKPKKSDADAGSAKSPKKKAKR</sequence>
<comment type="caution">
    <text evidence="8">The sequence shown here is derived from an EMBL/GenBank/DDBJ whole genome shotgun (WGS) entry which is preliminary data.</text>
</comment>
<evidence type="ECO:0000313" key="8">
    <source>
        <dbReference type="EMBL" id="KAJ7103022.1"/>
    </source>
</evidence>
<dbReference type="GO" id="GO:0003723">
    <property type="term" value="F:RNA binding"/>
    <property type="evidence" value="ECO:0007669"/>
    <property type="project" value="UniProtKB-UniRule"/>
</dbReference>
<keyword evidence="9" id="KW-1185">Reference proteome</keyword>
<keyword evidence="5 6" id="KW-0539">Nucleus</keyword>
<dbReference type="GO" id="GO:0000460">
    <property type="term" value="P:maturation of 5.8S rRNA"/>
    <property type="evidence" value="ECO:0007669"/>
    <property type="project" value="TreeGrafter"/>
</dbReference>
<feature type="compositionally biased region" description="Acidic residues" evidence="7">
    <location>
        <begin position="222"/>
        <end position="236"/>
    </location>
</feature>
<feature type="compositionally biased region" description="Basic and acidic residues" evidence="7">
    <location>
        <begin position="155"/>
        <end position="164"/>
    </location>
</feature>
<evidence type="ECO:0000256" key="4">
    <source>
        <dbReference type="ARBA" id="ARBA00022884"/>
    </source>
</evidence>
<dbReference type="InterPro" id="IPR011082">
    <property type="entry name" value="Exosome-assoc_fac/DNA_repair"/>
</dbReference>
<dbReference type="GO" id="GO:0005730">
    <property type="term" value="C:nucleolus"/>
    <property type="evidence" value="ECO:0007669"/>
    <property type="project" value="TreeGrafter"/>
</dbReference>